<dbReference type="EMBL" id="KV722331">
    <property type="protein sequence ID" value="OCH96380.1"/>
    <property type="molecule type" value="Genomic_DNA"/>
</dbReference>
<keyword evidence="8" id="KW-1185">Reference proteome</keyword>
<dbReference type="AlphaFoldDB" id="A0A8E2J7C4"/>
<evidence type="ECO:0000256" key="6">
    <source>
        <dbReference type="SAM" id="Phobius"/>
    </source>
</evidence>
<keyword evidence="4 6" id="KW-1133">Transmembrane helix</keyword>
<accession>A0A8E2J7C4</accession>
<dbReference type="PANTHER" id="PTHR22779:SF6">
    <property type="entry name" value="SD17342P"/>
    <property type="match status" value="1"/>
</dbReference>
<organism evidence="7 8">
    <name type="scientific">Obba rivulosa</name>
    <dbReference type="NCBI Taxonomy" id="1052685"/>
    <lineage>
        <taxon>Eukaryota</taxon>
        <taxon>Fungi</taxon>
        <taxon>Dikarya</taxon>
        <taxon>Basidiomycota</taxon>
        <taxon>Agaricomycotina</taxon>
        <taxon>Agaricomycetes</taxon>
        <taxon>Polyporales</taxon>
        <taxon>Gelatoporiaceae</taxon>
        <taxon>Obba</taxon>
    </lineage>
</organism>
<proteinExistence type="inferred from homology"/>
<dbReference type="OrthoDB" id="2131401at2759"/>
<reference evidence="7 8" key="1">
    <citation type="submission" date="2016-07" db="EMBL/GenBank/DDBJ databases">
        <title>Draft genome of the white-rot fungus Obba rivulosa 3A-2.</title>
        <authorList>
            <consortium name="DOE Joint Genome Institute"/>
            <person name="Miettinen O."/>
            <person name="Riley R."/>
            <person name="Acob R."/>
            <person name="Barry K."/>
            <person name="Cullen D."/>
            <person name="De Vries R."/>
            <person name="Hainaut M."/>
            <person name="Hatakka A."/>
            <person name="Henrissat B."/>
            <person name="Hilden K."/>
            <person name="Kuo R."/>
            <person name="Labutti K."/>
            <person name="Lipzen A."/>
            <person name="Makela M.R."/>
            <person name="Sandor L."/>
            <person name="Spatafora J.W."/>
            <person name="Grigoriev I.V."/>
            <person name="Hibbett D.S."/>
        </authorList>
    </citation>
    <scope>NUCLEOTIDE SEQUENCE [LARGE SCALE GENOMIC DNA]</scope>
    <source>
        <strain evidence="7 8">3A-2</strain>
    </source>
</reference>
<dbReference type="Pfam" id="PF10190">
    <property type="entry name" value="Tmemb_170"/>
    <property type="match status" value="1"/>
</dbReference>
<evidence type="ECO:0000256" key="1">
    <source>
        <dbReference type="ARBA" id="ARBA00004141"/>
    </source>
</evidence>
<gene>
    <name evidence="7" type="ORF">OBBRIDRAFT_787460</name>
</gene>
<evidence type="ECO:0000256" key="4">
    <source>
        <dbReference type="ARBA" id="ARBA00022989"/>
    </source>
</evidence>
<dbReference type="PANTHER" id="PTHR22779">
    <property type="entry name" value="SD17342P"/>
    <property type="match status" value="1"/>
</dbReference>
<keyword evidence="5 6" id="KW-0472">Membrane</keyword>
<keyword evidence="3 6" id="KW-0812">Transmembrane</keyword>
<sequence>MSEHGSPPSWPSLYNIDIELLPIQHTNPEQPGGAYLHNPNDVFRFTLYWTLVFYTPAFLFGGIYAFMNLTFPPSRPNRQSHRVRRPLSVLSAITYVTGADAGGIALRPYAQGDHSDDAKLPLRYRARARQNERRSRLTFALLVFFGFVVVAVCGAVVGSAIIGYVLAGLFKAAKFNMSTWIPFLGGLMQTLVGFLGLWPTVIDII</sequence>
<evidence type="ECO:0000256" key="3">
    <source>
        <dbReference type="ARBA" id="ARBA00022692"/>
    </source>
</evidence>
<comment type="subcellular location">
    <subcellularLocation>
        <location evidence="1">Membrane</location>
        <topology evidence="1">Multi-pass membrane protein</topology>
    </subcellularLocation>
</comment>
<evidence type="ECO:0000313" key="8">
    <source>
        <dbReference type="Proteomes" id="UP000250043"/>
    </source>
</evidence>
<evidence type="ECO:0000256" key="5">
    <source>
        <dbReference type="ARBA" id="ARBA00023136"/>
    </source>
</evidence>
<protein>
    <recommendedName>
        <fullName evidence="9">Integral membrane protein</fullName>
    </recommendedName>
</protein>
<feature type="transmembrane region" description="Helical" evidence="6">
    <location>
        <begin position="47"/>
        <end position="71"/>
    </location>
</feature>
<dbReference type="Proteomes" id="UP000250043">
    <property type="component" value="Unassembled WGS sequence"/>
</dbReference>
<feature type="transmembrane region" description="Helical" evidence="6">
    <location>
        <begin position="179"/>
        <end position="198"/>
    </location>
</feature>
<evidence type="ECO:0000313" key="7">
    <source>
        <dbReference type="EMBL" id="OCH96380.1"/>
    </source>
</evidence>
<dbReference type="InterPro" id="IPR019334">
    <property type="entry name" value="TMEM170A/B/YPR153W-like"/>
</dbReference>
<evidence type="ECO:0008006" key="9">
    <source>
        <dbReference type="Google" id="ProtNLM"/>
    </source>
</evidence>
<name>A0A8E2J7C4_9APHY</name>
<comment type="similarity">
    <text evidence="2">Belongs to the TMEM170 family.</text>
</comment>
<dbReference type="GO" id="GO:0016020">
    <property type="term" value="C:membrane"/>
    <property type="evidence" value="ECO:0007669"/>
    <property type="project" value="UniProtKB-SubCell"/>
</dbReference>
<feature type="transmembrane region" description="Helical" evidence="6">
    <location>
        <begin position="137"/>
        <end position="167"/>
    </location>
</feature>
<evidence type="ECO:0000256" key="2">
    <source>
        <dbReference type="ARBA" id="ARBA00006325"/>
    </source>
</evidence>